<dbReference type="STRING" id="69771.A0A1V6PES7"/>
<feature type="domain" description="F-box" evidence="1">
    <location>
        <begin position="1"/>
        <end position="48"/>
    </location>
</feature>
<name>A0A1V6PES7_PENDC</name>
<dbReference type="InterPro" id="IPR015943">
    <property type="entry name" value="WD40/YVTN_repeat-like_dom_sf"/>
</dbReference>
<proteinExistence type="predicted"/>
<dbReference type="Pfam" id="PF12937">
    <property type="entry name" value="F-box-like"/>
    <property type="match status" value="1"/>
</dbReference>
<protein>
    <recommendedName>
        <fullName evidence="1">F-box domain-containing protein</fullName>
    </recommendedName>
</protein>
<dbReference type="SUPFAM" id="SSF81383">
    <property type="entry name" value="F-box domain"/>
    <property type="match status" value="1"/>
</dbReference>
<dbReference type="SUPFAM" id="SSF50978">
    <property type="entry name" value="WD40 repeat-like"/>
    <property type="match status" value="1"/>
</dbReference>
<gene>
    <name evidence="2" type="ORF">PENDEC_c008G02745</name>
</gene>
<dbReference type="OMA" id="IDSYESW"/>
<evidence type="ECO:0000313" key="2">
    <source>
        <dbReference type="EMBL" id="OQD75102.1"/>
    </source>
</evidence>
<dbReference type="EMBL" id="MDYL01000008">
    <property type="protein sequence ID" value="OQD75102.1"/>
    <property type="molecule type" value="Genomic_DNA"/>
</dbReference>
<dbReference type="OrthoDB" id="1259151at2759"/>
<dbReference type="Proteomes" id="UP000191522">
    <property type="component" value="Unassembled WGS sequence"/>
</dbReference>
<evidence type="ECO:0000259" key="1">
    <source>
        <dbReference type="PROSITE" id="PS50181"/>
    </source>
</evidence>
<dbReference type="Gene3D" id="1.20.1280.50">
    <property type="match status" value="1"/>
</dbReference>
<dbReference type="AlphaFoldDB" id="A0A1V6PES7"/>
<keyword evidence="3" id="KW-1185">Reference proteome</keyword>
<dbReference type="InterPro" id="IPR036047">
    <property type="entry name" value="F-box-like_dom_sf"/>
</dbReference>
<dbReference type="PROSITE" id="PS50181">
    <property type="entry name" value="FBOX"/>
    <property type="match status" value="1"/>
</dbReference>
<sequence>MLSDLPSEIILHIALYLPTASSLAHLAQTCRRLYKIATAEEAALFRAFVQHKFPSTSTPPFWKDAACALTSRSRAVDRLGIIGRFVLPPENISWIGYHEETRRDNPTLGFRPPIDSYESWNGESWADKKEVLAWGAGHQLLIRIRQSKDHQRENWIVFNDQSHVSSYDDICGLHLLGPGPNGKEADIEHLILGRIRGDIVRLALSASDMGYETKQKFVTKGLNLDRTDLSDGTQPILSGHFDNGSIALYHTLTEREEVEPFAWIEPNSLSRSRYSKLLSQSRIAVASGTPQDALSISSISPDGISHVRQIGVDSLDIEPLVGYPAHSTVSAIAPLNSHRLAGNPGDVFLAAWGDRTVRLHDVRSPHSYEATYIDTTDPNLTYSVHPFANDRFLAGSGGDALVKIFDLRMDKTYDYLDARGPHTSSQTPHGPRKDFSIFLSSPPPALFPQQPQRNRRRGAYRGPIYTMSTPSASSQTVYTGIVDGVVRLDFASIDDLAGPAREWYDRDLGLNLPHKTGMSSSSTPEQSAVLRLAGFERPDPDDLTTTSKLRMQCEDLSLKDEDPSKMNDTGWDWRWHPLSEPGAWRRRDGQALGD</sequence>
<dbReference type="CDD" id="cd09917">
    <property type="entry name" value="F-box_SF"/>
    <property type="match status" value="1"/>
</dbReference>
<evidence type="ECO:0000313" key="3">
    <source>
        <dbReference type="Proteomes" id="UP000191522"/>
    </source>
</evidence>
<accession>A0A1V6PES7</accession>
<dbReference type="Gene3D" id="2.130.10.10">
    <property type="entry name" value="YVTN repeat-like/Quinoprotein amine dehydrogenase"/>
    <property type="match status" value="1"/>
</dbReference>
<reference evidence="3" key="1">
    <citation type="journal article" date="2017" name="Nat. Microbiol.">
        <title>Global analysis of biosynthetic gene clusters reveals vast potential of secondary metabolite production in Penicillium species.</title>
        <authorList>
            <person name="Nielsen J.C."/>
            <person name="Grijseels S."/>
            <person name="Prigent S."/>
            <person name="Ji B."/>
            <person name="Dainat J."/>
            <person name="Nielsen K.F."/>
            <person name="Frisvad J.C."/>
            <person name="Workman M."/>
            <person name="Nielsen J."/>
        </authorList>
    </citation>
    <scope>NUCLEOTIDE SEQUENCE [LARGE SCALE GENOMIC DNA]</scope>
    <source>
        <strain evidence="3">IBT 11843</strain>
    </source>
</reference>
<dbReference type="InterPro" id="IPR001810">
    <property type="entry name" value="F-box_dom"/>
</dbReference>
<dbReference type="InterPro" id="IPR036322">
    <property type="entry name" value="WD40_repeat_dom_sf"/>
</dbReference>
<organism evidence="2 3">
    <name type="scientific">Penicillium decumbens</name>
    <dbReference type="NCBI Taxonomy" id="69771"/>
    <lineage>
        <taxon>Eukaryota</taxon>
        <taxon>Fungi</taxon>
        <taxon>Dikarya</taxon>
        <taxon>Ascomycota</taxon>
        <taxon>Pezizomycotina</taxon>
        <taxon>Eurotiomycetes</taxon>
        <taxon>Eurotiomycetidae</taxon>
        <taxon>Eurotiales</taxon>
        <taxon>Aspergillaceae</taxon>
        <taxon>Penicillium</taxon>
    </lineage>
</organism>
<comment type="caution">
    <text evidence="2">The sequence shown here is derived from an EMBL/GenBank/DDBJ whole genome shotgun (WGS) entry which is preliminary data.</text>
</comment>